<accession>A0A1S3U1D3</accession>
<feature type="compositionally biased region" description="Polar residues" evidence="1">
    <location>
        <begin position="39"/>
        <end position="48"/>
    </location>
</feature>
<evidence type="ECO:0000256" key="1">
    <source>
        <dbReference type="SAM" id="MobiDB-lite"/>
    </source>
</evidence>
<protein>
    <submittedName>
        <fullName evidence="3">Methyl-CpG-binding domain protein 2-like</fullName>
    </submittedName>
</protein>
<dbReference type="KEGG" id="vra:106760906"/>
<proteinExistence type="predicted"/>
<feature type="region of interest" description="Disordered" evidence="1">
    <location>
        <begin position="35"/>
        <end position="148"/>
    </location>
</feature>
<reference evidence="3" key="2">
    <citation type="submission" date="2025-08" db="UniProtKB">
        <authorList>
            <consortium name="RefSeq"/>
        </authorList>
    </citation>
    <scope>IDENTIFICATION</scope>
    <source>
        <tissue evidence="3">Leaf</tissue>
    </source>
</reference>
<evidence type="ECO:0000313" key="3">
    <source>
        <dbReference type="RefSeq" id="XP_014499838.1"/>
    </source>
</evidence>
<name>A0A1S3U1D3_VIGRR</name>
<sequence>MAEQLQLQVLQEMQRQMQEMRAEIAALRAERENGIGRPSVQSVNVQTIHSDDEEVSRRPSVEEVVGADGGGNRGRGRGRGIGRGDGANGRGIGRGEGLNGRGRGRDVRGRGRGRGEENVERDREPGGAEGACRAEPTVRRSPGGRGPV</sequence>
<organism evidence="2 3">
    <name type="scientific">Vigna radiata var. radiata</name>
    <name type="common">Mung bean</name>
    <name type="synonym">Phaseolus aureus</name>
    <dbReference type="NCBI Taxonomy" id="3916"/>
    <lineage>
        <taxon>Eukaryota</taxon>
        <taxon>Viridiplantae</taxon>
        <taxon>Streptophyta</taxon>
        <taxon>Embryophyta</taxon>
        <taxon>Tracheophyta</taxon>
        <taxon>Spermatophyta</taxon>
        <taxon>Magnoliopsida</taxon>
        <taxon>eudicotyledons</taxon>
        <taxon>Gunneridae</taxon>
        <taxon>Pentapetalae</taxon>
        <taxon>rosids</taxon>
        <taxon>fabids</taxon>
        <taxon>Fabales</taxon>
        <taxon>Fabaceae</taxon>
        <taxon>Papilionoideae</taxon>
        <taxon>50 kb inversion clade</taxon>
        <taxon>NPAAA clade</taxon>
        <taxon>indigoferoid/millettioid clade</taxon>
        <taxon>Phaseoleae</taxon>
        <taxon>Vigna</taxon>
    </lineage>
</organism>
<feature type="compositionally biased region" description="Basic and acidic residues" evidence="1">
    <location>
        <begin position="103"/>
        <end position="126"/>
    </location>
</feature>
<feature type="compositionally biased region" description="Gly residues" evidence="1">
    <location>
        <begin position="81"/>
        <end position="101"/>
    </location>
</feature>
<dbReference type="RefSeq" id="XP_014499838.1">
    <property type="nucleotide sequence ID" value="XM_014644352.1"/>
</dbReference>
<keyword evidence="2" id="KW-1185">Reference proteome</keyword>
<gene>
    <name evidence="3" type="primary">LOC106760906</name>
</gene>
<dbReference type="GeneID" id="106760906"/>
<reference evidence="2" key="1">
    <citation type="journal article" date="2014" name="Nat. Commun.">
        <title>Genome sequence of mungbean and insights into evolution within Vigna species.</title>
        <authorList>
            <person name="Kang Y.J."/>
            <person name="Kim S.K."/>
            <person name="Kim M.Y."/>
            <person name="Lestari P."/>
            <person name="Kim K.H."/>
            <person name="Ha B.K."/>
            <person name="Jun T.H."/>
            <person name="Hwang W.J."/>
            <person name="Lee T."/>
            <person name="Lee J."/>
            <person name="Shim S."/>
            <person name="Yoon M.Y."/>
            <person name="Jang Y.E."/>
            <person name="Han K.S."/>
            <person name="Taeprayoon P."/>
            <person name="Yoon N."/>
            <person name="Somta P."/>
            <person name="Tanya P."/>
            <person name="Kim K.S."/>
            <person name="Gwag J.G."/>
            <person name="Moon J.K."/>
            <person name="Lee Y.H."/>
            <person name="Park B.S."/>
            <person name="Bombarely A."/>
            <person name="Doyle J.J."/>
            <person name="Jackson S.A."/>
            <person name="Schafleitner R."/>
            <person name="Srinives P."/>
            <person name="Varshney R.K."/>
            <person name="Lee S.H."/>
        </authorList>
    </citation>
    <scope>NUCLEOTIDE SEQUENCE [LARGE SCALE GENOMIC DNA]</scope>
    <source>
        <strain evidence="2">cv. VC1973A</strain>
    </source>
</reference>
<evidence type="ECO:0000313" key="2">
    <source>
        <dbReference type="Proteomes" id="UP000087766"/>
    </source>
</evidence>
<dbReference type="AlphaFoldDB" id="A0A1S3U1D3"/>
<dbReference type="Proteomes" id="UP000087766">
    <property type="component" value="Chromosome 1"/>
</dbReference>